<evidence type="ECO:0000256" key="2">
    <source>
        <dbReference type="ARBA" id="ARBA00004173"/>
    </source>
</evidence>
<evidence type="ECO:0000259" key="13">
    <source>
        <dbReference type="Pfam" id="PF02775"/>
    </source>
</evidence>
<dbReference type="Gene3D" id="3.40.50.1220">
    <property type="entry name" value="TPP-binding domain"/>
    <property type="match status" value="1"/>
</dbReference>
<evidence type="ECO:0000256" key="7">
    <source>
        <dbReference type="ARBA" id="ARBA00023052"/>
    </source>
</evidence>
<dbReference type="GO" id="GO:0005829">
    <property type="term" value="C:cytosol"/>
    <property type="evidence" value="ECO:0007669"/>
    <property type="project" value="TreeGrafter"/>
</dbReference>
<gene>
    <name evidence="15" type="ORF">BJ322DRAFT_1035565</name>
</gene>
<sequence>MSTTTVSEYLLDRLAQMGVESVFGVPGDFSLQLAEKIIDHKTLDWIGTCNELNAAYAADGYSRVKGVPGCLSTTFGVGELSAINGIAGSFAERVPVIHIVGTPTTRQMKAKPLLHHTLGNGHFEAYSKAAQHFVVASATLSEPSTAGAEIDRVLVDCVTKSRPVYITLPTDLVNAIVPAVPLQTPLDFKDPENDTATEAVVLAEIEKQVSIAQERVVVIVDGCALRHGVANEVKDLLEKTKFPVFAAPMGKSSVDESYERFVGIYNGSPSLPAVKQTIERAALIISIGAIYSDINTGGFSHDLPKTKLIELHTDRTEVFHALYPRVGMKRLLPKLTAKLQTPACTMSIAPYTYPIPQEEHDGITQPWLWPTVGSYFEPGDVIVADTGTSAFGTLDIPLKTGSVYITQTLWGSIGYSVGAALGAALAARQCQMGRTYLFVGDGSLQLTVQELSTIMHLDLKPIIFVLNNSGYTIERFLHGPTRSFNDIVNWKWTKLLDALSDENTVSESYKVTTKTELDRLLSKPQFGEVTTLVEVVVPKFDAPPVLRRYLQ</sequence>
<feature type="domain" description="Thiamine pyrophosphate enzyme central" evidence="12">
    <location>
        <begin position="213"/>
        <end position="322"/>
    </location>
</feature>
<dbReference type="GO" id="GO:0005739">
    <property type="term" value="C:mitochondrion"/>
    <property type="evidence" value="ECO:0007669"/>
    <property type="project" value="UniProtKB-SubCell"/>
</dbReference>
<dbReference type="GO" id="GO:0005634">
    <property type="term" value="C:nucleus"/>
    <property type="evidence" value="ECO:0007669"/>
    <property type="project" value="TreeGrafter"/>
</dbReference>
<dbReference type="Pfam" id="PF02775">
    <property type="entry name" value="TPP_enzyme_C"/>
    <property type="match status" value="1"/>
</dbReference>
<dbReference type="InterPro" id="IPR029061">
    <property type="entry name" value="THDP-binding"/>
</dbReference>
<evidence type="ECO:0000313" key="15">
    <source>
        <dbReference type="EMBL" id="KAF9790319.1"/>
    </source>
</evidence>
<dbReference type="PIRSF" id="PIRSF036565">
    <property type="entry name" value="Pyruvt_ip_decrb"/>
    <property type="match status" value="1"/>
</dbReference>
<accession>A0A9P6HM12</accession>
<dbReference type="PANTHER" id="PTHR43452:SF30">
    <property type="entry name" value="PYRUVATE DECARBOXYLASE ISOZYME 1-RELATED"/>
    <property type="match status" value="1"/>
</dbReference>
<evidence type="ECO:0000256" key="4">
    <source>
        <dbReference type="ARBA" id="ARBA00022723"/>
    </source>
</evidence>
<comment type="subcellular location">
    <subcellularLocation>
        <location evidence="2">Mitochondrion</location>
    </subcellularLocation>
</comment>
<keyword evidence="4 10" id="KW-0479">Metal-binding</keyword>
<feature type="binding site" evidence="10">
    <location>
        <position position="468"/>
    </location>
    <ligand>
        <name>Mg(2+)</name>
        <dbReference type="ChEBI" id="CHEBI:18420"/>
    </ligand>
</feature>
<dbReference type="EMBL" id="WIUZ02000002">
    <property type="protein sequence ID" value="KAF9790319.1"/>
    <property type="molecule type" value="Genomic_DNA"/>
</dbReference>
<keyword evidence="6 10" id="KW-0460">Magnesium</keyword>
<feature type="binding site" evidence="10">
    <location>
        <position position="470"/>
    </location>
    <ligand>
        <name>Mg(2+)</name>
        <dbReference type="ChEBI" id="CHEBI:18420"/>
    </ligand>
</feature>
<dbReference type="InterPro" id="IPR012000">
    <property type="entry name" value="Thiamin_PyroP_enz_cen_dom"/>
</dbReference>
<dbReference type="Gene3D" id="3.40.50.970">
    <property type="match status" value="2"/>
</dbReference>
<dbReference type="GO" id="GO:0030976">
    <property type="term" value="F:thiamine pyrophosphate binding"/>
    <property type="evidence" value="ECO:0007669"/>
    <property type="project" value="InterPro"/>
</dbReference>
<comment type="caution">
    <text evidence="15">The sequence shown here is derived from an EMBL/GenBank/DDBJ whole genome shotgun (WGS) entry which is preliminary data.</text>
</comment>
<evidence type="ECO:0000256" key="1">
    <source>
        <dbReference type="ARBA" id="ARBA00001964"/>
    </source>
</evidence>
<reference evidence="15" key="1">
    <citation type="journal article" date="2020" name="Nat. Commun.">
        <title>Large-scale genome sequencing of mycorrhizal fungi provides insights into the early evolution of symbiotic traits.</title>
        <authorList>
            <person name="Miyauchi S."/>
            <person name="Kiss E."/>
            <person name="Kuo A."/>
            <person name="Drula E."/>
            <person name="Kohler A."/>
            <person name="Sanchez-Garcia M."/>
            <person name="Morin E."/>
            <person name="Andreopoulos B."/>
            <person name="Barry K.W."/>
            <person name="Bonito G."/>
            <person name="Buee M."/>
            <person name="Carver A."/>
            <person name="Chen C."/>
            <person name="Cichocki N."/>
            <person name="Clum A."/>
            <person name="Culley D."/>
            <person name="Crous P.W."/>
            <person name="Fauchery L."/>
            <person name="Girlanda M."/>
            <person name="Hayes R.D."/>
            <person name="Keri Z."/>
            <person name="LaButti K."/>
            <person name="Lipzen A."/>
            <person name="Lombard V."/>
            <person name="Magnuson J."/>
            <person name="Maillard F."/>
            <person name="Murat C."/>
            <person name="Nolan M."/>
            <person name="Ohm R.A."/>
            <person name="Pangilinan J."/>
            <person name="Pereira M.F."/>
            <person name="Perotto S."/>
            <person name="Peter M."/>
            <person name="Pfister S."/>
            <person name="Riley R."/>
            <person name="Sitrit Y."/>
            <person name="Stielow J.B."/>
            <person name="Szollosi G."/>
            <person name="Zifcakova L."/>
            <person name="Stursova M."/>
            <person name="Spatafora J.W."/>
            <person name="Tedersoo L."/>
            <person name="Vaario L.M."/>
            <person name="Yamada A."/>
            <person name="Yan M."/>
            <person name="Wang P."/>
            <person name="Xu J."/>
            <person name="Bruns T."/>
            <person name="Baldrian P."/>
            <person name="Vilgalys R."/>
            <person name="Dunand C."/>
            <person name="Henrissat B."/>
            <person name="Grigoriev I.V."/>
            <person name="Hibbett D."/>
            <person name="Nagy L.G."/>
            <person name="Martin F.M."/>
        </authorList>
    </citation>
    <scope>NUCLEOTIDE SEQUENCE</scope>
    <source>
        <strain evidence="15">UH-Tt-Lm1</strain>
    </source>
</reference>
<dbReference type="SUPFAM" id="SSF52518">
    <property type="entry name" value="Thiamin diphosphate-binding fold (THDP-binding)"/>
    <property type="match status" value="2"/>
</dbReference>
<keyword evidence="8" id="KW-0496">Mitochondrion</keyword>
<dbReference type="InterPro" id="IPR029035">
    <property type="entry name" value="DHS-like_NAD/FAD-binding_dom"/>
</dbReference>
<evidence type="ECO:0000256" key="9">
    <source>
        <dbReference type="ARBA" id="ARBA00023239"/>
    </source>
</evidence>
<protein>
    <submittedName>
        <fullName evidence="15">Pyruvate decarboxylase</fullName>
    </submittedName>
</protein>
<dbReference type="FunFam" id="3.40.50.970:FF:000024">
    <property type="entry name" value="Pyruvate decarboxylase isozyme"/>
    <property type="match status" value="1"/>
</dbReference>
<evidence type="ECO:0000256" key="10">
    <source>
        <dbReference type="PIRSR" id="PIRSR036565-2"/>
    </source>
</evidence>
<dbReference type="Proteomes" id="UP000736335">
    <property type="component" value="Unassembled WGS sequence"/>
</dbReference>
<feature type="binding site" evidence="10">
    <location>
        <position position="441"/>
    </location>
    <ligand>
        <name>Mg(2+)</name>
        <dbReference type="ChEBI" id="CHEBI:18420"/>
    </ligand>
</feature>
<dbReference type="InterPro" id="IPR047214">
    <property type="entry name" value="TPP_PDC_IPDC"/>
</dbReference>
<keyword evidence="7 11" id="KW-0786">Thiamine pyrophosphate</keyword>
<evidence type="ECO:0000313" key="16">
    <source>
        <dbReference type="Proteomes" id="UP000736335"/>
    </source>
</evidence>
<proteinExistence type="inferred from homology"/>
<dbReference type="AlphaFoldDB" id="A0A9P6HM12"/>
<dbReference type="Pfam" id="PF02776">
    <property type="entry name" value="TPP_enzyme_N"/>
    <property type="match status" value="1"/>
</dbReference>
<organism evidence="15 16">
    <name type="scientific">Thelephora terrestris</name>
    <dbReference type="NCBI Taxonomy" id="56493"/>
    <lineage>
        <taxon>Eukaryota</taxon>
        <taxon>Fungi</taxon>
        <taxon>Dikarya</taxon>
        <taxon>Basidiomycota</taxon>
        <taxon>Agaricomycotina</taxon>
        <taxon>Agaricomycetes</taxon>
        <taxon>Thelephorales</taxon>
        <taxon>Thelephoraceae</taxon>
        <taxon>Thelephora</taxon>
    </lineage>
</organism>
<dbReference type="Pfam" id="PF00205">
    <property type="entry name" value="TPP_enzyme_M"/>
    <property type="match status" value="1"/>
</dbReference>
<evidence type="ECO:0000256" key="3">
    <source>
        <dbReference type="ARBA" id="ARBA00007812"/>
    </source>
</evidence>
<dbReference type="InterPro" id="IPR047213">
    <property type="entry name" value="TPP_PYR_PDC_IPDC-like"/>
</dbReference>
<dbReference type="GO" id="GO:0000949">
    <property type="term" value="P:aromatic amino acid family catabolic process to alcohol via Ehrlich pathway"/>
    <property type="evidence" value="ECO:0007669"/>
    <property type="project" value="TreeGrafter"/>
</dbReference>
<evidence type="ECO:0000256" key="6">
    <source>
        <dbReference type="ARBA" id="ARBA00022842"/>
    </source>
</evidence>
<reference evidence="15" key="2">
    <citation type="submission" date="2020-11" db="EMBL/GenBank/DDBJ databases">
        <authorList>
            <consortium name="DOE Joint Genome Institute"/>
            <person name="Kuo A."/>
            <person name="Miyauchi S."/>
            <person name="Kiss E."/>
            <person name="Drula E."/>
            <person name="Kohler A."/>
            <person name="Sanchez-Garcia M."/>
            <person name="Andreopoulos B."/>
            <person name="Barry K.W."/>
            <person name="Bonito G."/>
            <person name="Buee M."/>
            <person name="Carver A."/>
            <person name="Chen C."/>
            <person name="Cichocki N."/>
            <person name="Clum A."/>
            <person name="Culley D."/>
            <person name="Crous P.W."/>
            <person name="Fauchery L."/>
            <person name="Girlanda M."/>
            <person name="Hayes R."/>
            <person name="Keri Z."/>
            <person name="Labutti K."/>
            <person name="Lipzen A."/>
            <person name="Lombard V."/>
            <person name="Magnuson J."/>
            <person name="Maillard F."/>
            <person name="Morin E."/>
            <person name="Murat C."/>
            <person name="Nolan M."/>
            <person name="Ohm R."/>
            <person name="Pangilinan J."/>
            <person name="Pereira M."/>
            <person name="Perotto S."/>
            <person name="Peter M."/>
            <person name="Riley R."/>
            <person name="Sitrit Y."/>
            <person name="Stielow B."/>
            <person name="Szollosi G."/>
            <person name="Zifcakova L."/>
            <person name="Stursova M."/>
            <person name="Spatafora J.W."/>
            <person name="Tedersoo L."/>
            <person name="Vaario L.-M."/>
            <person name="Yamada A."/>
            <person name="Yan M."/>
            <person name="Wang P."/>
            <person name="Xu J."/>
            <person name="Bruns T."/>
            <person name="Baldrian P."/>
            <person name="Vilgalys R."/>
            <person name="Henrissat B."/>
            <person name="Grigoriev I.V."/>
            <person name="Hibbett D."/>
            <person name="Nagy L.G."/>
            <person name="Martin F.M."/>
        </authorList>
    </citation>
    <scope>NUCLEOTIDE SEQUENCE</scope>
    <source>
        <strain evidence="15">UH-Tt-Lm1</strain>
    </source>
</reference>
<dbReference type="FunFam" id="3.40.50.970:FF:000019">
    <property type="entry name" value="Pyruvate decarboxylase isozyme"/>
    <property type="match status" value="1"/>
</dbReference>
<comment type="similarity">
    <text evidence="3 11">Belongs to the TPP enzyme family.</text>
</comment>
<evidence type="ECO:0000259" key="12">
    <source>
        <dbReference type="Pfam" id="PF00205"/>
    </source>
</evidence>
<evidence type="ECO:0000259" key="14">
    <source>
        <dbReference type="Pfam" id="PF02776"/>
    </source>
</evidence>
<keyword evidence="5" id="KW-0210">Decarboxylase</keyword>
<dbReference type="GO" id="GO:0004737">
    <property type="term" value="F:pyruvate decarboxylase activity"/>
    <property type="evidence" value="ECO:0007669"/>
    <property type="project" value="TreeGrafter"/>
</dbReference>
<comment type="cofactor">
    <cofactor evidence="10">
        <name>Mg(2+)</name>
        <dbReference type="ChEBI" id="CHEBI:18420"/>
    </cofactor>
    <text evidence="10">Binds 1 Mg(2+) per subunit.</text>
</comment>
<dbReference type="OrthoDB" id="3970464at2759"/>
<dbReference type="CDD" id="cd02005">
    <property type="entry name" value="TPP_PDC_IPDC"/>
    <property type="match status" value="1"/>
</dbReference>
<dbReference type="SUPFAM" id="SSF52467">
    <property type="entry name" value="DHS-like NAD/FAD-binding domain"/>
    <property type="match status" value="1"/>
</dbReference>
<keyword evidence="16" id="KW-1185">Reference proteome</keyword>
<evidence type="ECO:0000256" key="11">
    <source>
        <dbReference type="RuleBase" id="RU362132"/>
    </source>
</evidence>
<feature type="domain" description="Thiamine pyrophosphate enzyme N-terminal TPP-binding" evidence="14">
    <location>
        <begin position="5"/>
        <end position="115"/>
    </location>
</feature>
<dbReference type="GO" id="GO:0000287">
    <property type="term" value="F:magnesium ion binding"/>
    <property type="evidence" value="ECO:0007669"/>
    <property type="project" value="InterPro"/>
</dbReference>
<dbReference type="PANTHER" id="PTHR43452">
    <property type="entry name" value="PYRUVATE DECARBOXYLASE"/>
    <property type="match status" value="1"/>
</dbReference>
<name>A0A9P6HM12_9AGAM</name>
<feature type="domain" description="Thiamine pyrophosphate enzyme TPP-binding" evidence="13">
    <location>
        <begin position="397"/>
        <end position="481"/>
    </location>
</feature>
<dbReference type="InterPro" id="IPR011766">
    <property type="entry name" value="TPP_enzyme_TPP-bd"/>
</dbReference>
<dbReference type="InterPro" id="IPR012110">
    <property type="entry name" value="PDC/IPDC-like"/>
</dbReference>
<evidence type="ECO:0000256" key="5">
    <source>
        <dbReference type="ARBA" id="ARBA00022793"/>
    </source>
</evidence>
<dbReference type="InterPro" id="IPR012001">
    <property type="entry name" value="Thiamin_PyroP_enz_TPP-bd_dom"/>
</dbReference>
<keyword evidence="15" id="KW-0670">Pyruvate</keyword>
<evidence type="ECO:0000256" key="8">
    <source>
        <dbReference type="ARBA" id="ARBA00023128"/>
    </source>
</evidence>
<comment type="cofactor">
    <cofactor evidence="1">
        <name>thiamine diphosphate</name>
        <dbReference type="ChEBI" id="CHEBI:58937"/>
    </cofactor>
</comment>
<dbReference type="CDD" id="cd07038">
    <property type="entry name" value="TPP_PYR_PDC_IPDC_like"/>
    <property type="match status" value="1"/>
</dbReference>
<keyword evidence="9" id="KW-0456">Lyase</keyword>